<evidence type="ECO:0000313" key="3">
    <source>
        <dbReference type="Proteomes" id="UP000515312"/>
    </source>
</evidence>
<evidence type="ECO:0008006" key="4">
    <source>
        <dbReference type="Google" id="ProtNLM"/>
    </source>
</evidence>
<proteinExistence type="predicted"/>
<feature type="chain" id="PRO_5028813909" description="Cytochrome c domain-containing protein" evidence="1">
    <location>
        <begin position="23"/>
        <end position="815"/>
    </location>
</feature>
<evidence type="ECO:0000256" key="1">
    <source>
        <dbReference type="SAM" id="SignalP"/>
    </source>
</evidence>
<evidence type="ECO:0000313" key="2">
    <source>
        <dbReference type="EMBL" id="QNI34973.1"/>
    </source>
</evidence>
<dbReference type="PROSITE" id="PS51257">
    <property type="entry name" value="PROKAR_LIPOPROTEIN"/>
    <property type="match status" value="1"/>
</dbReference>
<keyword evidence="3" id="KW-1185">Reference proteome</keyword>
<dbReference type="EMBL" id="CP060394">
    <property type="protein sequence ID" value="QNI34973.1"/>
    <property type="molecule type" value="Genomic_DNA"/>
</dbReference>
<sequence>MTRFYPSRAWMAGALVCLALMAGCKRGPQPSEVQDEARRAGRAASSFPAADEDYFHDMDGGIALTPDEVKGRNMWLVWTGGNDRFWDTMATASVGTLDFLKTISSYPGYKYGRDNRWNYLGLVNEPCFQKATGPDQQHFGLWLDQRSASCPADPFANEQKYPGVKIGSRRDTLPVGSYYGYPTGIVGLRLFPNPDFDAAAAKRWDAKRYYEDPSYYNDKNLIRPYRVGMSCAFCHVGPNPIKPPDDPENPKWENLSSNVGAQYFWVDRIFVWKPDASNFPYQLFHTSRPGTLDTSLISTDNINNPRSMNAVYGLRARLEVAKRWGKETLTGGELNNKQFNDFVHEGELTQFFQPPDTVRTARILKDGSDSVGALGALNRVYLNIGLFSEEWLLHFRALVGGKPITPIEIAVANKNSAYWEATEQQTPNMALFFLKSTEPHLLKDAPGGQAYLTKDQSVLQHGATVFADRCARCHSSKIPAPAPGVDPDGCAGKDYLACWNTYWAWTKTDEFKSAMRKIVLQKDFLKDNYLSTDMRVPVTLLQTQACSPLATNAIAGNIWDNFSSQTYKDLPSVGTVTVYDPYSGKPSTYQMPAGGRGYMRPASLISVWSTAPFLQNNTIGNFNPSPSVAARMTSFQDAIEKLLWPEKRDKDSVLGDKIPGLIDRTTETSYLRIAGGYLPDYLKPLISPGQRYFPAIFGEGGLKLGPIPAGTPVDLLSNIDLLGEPANAEEKRAHEEKVLKLLLRMKHDLDELPGNATDDDARKVFANLVQPMLELNKCPDFIVNRGHYFGTSYFAEEPALSDQDKRALIEFLKTF</sequence>
<dbReference type="GO" id="GO:0020037">
    <property type="term" value="F:heme binding"/>
    <property type="evidence" value="ECO:0007669"/>
    <property type="project" value="InterPro"/>
</dbReference>
<feature type="signal peptide" evidence="1">
    <location>
        <begin position="1"/>
        <end position="22"/>
    </location>
</feature>
<protein>
    <recommendedName>
        <fullName evidence="4">Cytochrome c domain-containing protein</fullName>
    </recommendedName>
</protein>
<gene>
    <name evidence="2" type="ORF">H7849_13380</name>
</gene>
<dbReference type="GO" id="GO:0009055">
    <property type="term" value="F:electron transfer activity"/>
    <property type="evidence" value="ECO:0007669"/>
    <property type="project" value="InterPro"/>
</dbReference>
<dbReference type="Proteomes" id="UP000515312">
    <property type="component" value="Chromosome"/>
</dbReference>
<accession>A0A7G8BR03</accession>
<dbReference type="SUPFAM" id="SSF46626">
    <property type="entry name" value="Cytochrome c"/>
    <property type="match status" value="1"/>
</dbReference>
<organism evidence="2 3">
    <name type="scientific">Alloacidobacterium dinghuense</name>
    <dbReference type="NCBI Taxonomy" id="2763107"/>
    <lineage>
        <taxon>Bacteria</taxon>
        <taxon>Pseudomonadati</taxon>
        <taxon>Acidobacteriota</taxon>
        <taxon>Terriglobia</taxon>
        <taxon>Terriglobales</taxon>
        <taxon>Acidobacteriaceae</taxon>
        <taxon>Alloacidobacterium</taxon>
    </lineage>
</organism>
<dbReference type="InterPro" id="IPR036909">
    <property type="entry name" value="Cyt_c-like_dom_sf"/>
</dbReference>
<dbReference type="AlphaFoldDB" id="A0A7G8BR03"/>
<dbReference type="KEGG" id="adin:H7849_13380"/>
<reference evidence="2 3" key="1">
    <citation type="submission" date="2020-08" db="EMBL/GenBank/DDBJ databases">
        <title>Edaphobacter telluris sp. nov. and Acidobacterium dinghuensis sp. nov., two acidobacteria isolated from forest soil.</title>
        <authorList>
            <person name="Fu J."/>
            <person name="Qiu L."/>
        </authorList>
    </citation>
    <scope>NUCLEOTIDE SEQUENCE [LARGE SCALE GENOMIC DNA]</scope>
    <source>
        <strain evidence="2">4Y35</strain>
    </source>
</reference>
<keyword evidence="1" id="KW-0732">Signal</keyword>
<name>A0A7G8BR03_9BACT</name>